<gene>
    <name evidence="2" type="ORF">BSL82_18890</name>
</gene>
<proteinExistence type="predicted"/>
<dbReference type="OrthoDB" id="648213at2"/>
<keyword evidence="2" id="KW-0614">Plasmid</keyword>
<evidence type="ECO:0000313" key="3">
    <source>
        <dbReference type="Proteomes" id="UP000182063"/>
    </source>
</evidence>
<accession>A0A1L4A0V5</accession>
<feature type="domain" description="RES" evidence="1">
    <location>
        <begin position="24"/>
        <end position="158"/>
    </location>
</feature>
<keyword evidence="3" id="KW-1185">Reference proteome</keyword>
<dbReference type="InterPro" id="IPR014914">
    <property type="entry name" value="RES_dom"/>
</dbReference>
<geneLocation type="plasmid" evidence="3">
    <name>phsl4</name>
</geneLocation>
<dbReference type="KEGG" id="sphj:BSL82_18890"/>
<dbReference type="SMART" id="SM00953">
    <property type="entry name" value="RES"/>
    <property type="match status" value="1"/>
</dbReference>
<organism evidence="2 3">
    <name type="scientific">Tardibacter chloracetimidivorans</name>
    <dbReference type="NCBI Taxonomy" id="1921510"/>
    <lineage>
        <taxon>Bacteria</taxon>
        <taxon>Pseudomonadati</taxon>
        <taxon>Pseudomonadota</taxon>
        <taxon>Alphaproteobacteria</taxon>
        <taxon>Sphingomonadales</taxon>
        <taxon>Sphingomonadaceae</taxon>
        <taxon>Tardibacter</taxon>
    </lineage>
</organism>
<name>A0A1L4A0V5_9SPHN</name>
<reference evidence="2 3" key="1">
    <citation type="submission" date="2016-11" db="EMBL/GenBank/DDBJ databases">
        <title>Complete Genome Sequence of alachlor-degrading Sphingomonas sp. strain JJ-A5.</title>
        <authorList>
            <person name="Lee H."/>
            <person name="Ka J.-O."/>
        </authorList>
    </citation>
    <scope>NUCLEOTIDE SEQUENCE [LARGE SCALE GENOMIC DNA]</scope>
    <source>
        <strain evidence="2 3">JJ-A5</strain>
        <plasmid evidence="3">phsl4</plasmid>
    </source>
</reference>
<dbReference type="Pfam" id="PF08808">
    <property type="entry name" value="RES"/>
    <property type="match status" value="1"/>
</dbReference>
<protein>
    <recommendedName>
        <fullName evidence="1">RES domain-containing protein</fullName>
    </recommendedName>
</protein>
<evidence type="ECO:0000313" key="2">
    <source>
        <dbReference type="EMBL" id="API61504.1"/>
    </source>
</evidence>
<dbReference type="AlphaFoldDB" id="A0A1L4A0V5"/>
<evidence type="ECO:0000259" key="1">
    <source>
        <dbReference type="SMART" id="SM00953"/>
    </source>
</evidence>
<dbReference type="EMBL" id="CP018225">
    <property type="protein sequence ID" value="API61504.1"/>
    <property type="molecule type" value="Genomic_DNA"/>
</dbReference>
<sequence>MTYVLAPMSLPLWRMIGIRHQFSPTSGEGARLYGGRWNRKGVPALYLASDAVTAVAEYYQGLPKPGTLVPYYLDAAAIADLTTSTAAPCDTRVGEALEANWKAMAFLDRQTPSSWALTDELIAAGAQGALVPSVQNPGGRNLVLWQWHEKDMQGEGAALTVLDPDDALMPPD</sequence>
<dbReference type="Proteomes" id="UP000182063">
    <property type="component" value="Plasmid pHSL4"/>
</dbReference>